<feature type="transmembrane region" description="Helical" evidence="5">
    <location>
        <begin position="245"/>
        <end position="263"/>
    </location>
</feature>
<protein>
    <submittedName>
        <fullName evidence="7">ABC transporter ATP-binding protein</fullName>
    </submittedName>
</protein>
<proteinExistence type="predicted"/>
<comment type="caution">
    <text evidence="7">The sequence shown here is derived from an EMBL/GenBank/DDBJ whole genome shotgun (WGS) entry which is preliminary data.</text>
</comment>
<dbReference type="Proteomes" id="UP000824140">
    <property type="component" value="Unassembled WGS sequence"/>
</dbReference>
<dbReference type="InterPro" id="IPR039421">
    <property type="entry name" value="Type_1_exporter"/>
</dbReference>
<dbReference type="GO" id="GO:0140359">
    <property type="term" value="F:ABC-type transporter activity"/>
    <property type="evidence" value="ECO:0007669"/>
    <property type="project" value="InterPro"/>
</dbReference>
<reference evidence="7" key="1">
    <citation type="submission" date="2020-10" db="EMBL/GenBank/DDBJ databases">
        <authorList>
            <person name="Gilroy R."/>
        </authorList>
    </citation>
    <scope>NUCLEOTIDE SEQUENCE</scope>
    <source>
        <strain evidence="7">13766</strain>
    </source>
</reference>
<keyword evidence="2 5" id="KW-0812">Transmembrane</keyword>
<organism evidence="7 8">
    <name type="scientific">Candidatus Alectryocaccomicrobium excrementavium</name>
    <dbReference type="NCBI Taxonomy" id="2840668"/>
    <lineage>
        <taxon>Bacteria</taxon>
        <taxon>Bacillati</taxon>
        <taxon>Bacillota</taxon>
        <taxon>Clostridia</taxon>
        <taxon>Candidatus Alectryocaccomicrobium</taxon>
    </lineage>
</organism>
<dbReference type="PANTHER" id="PTHR24221:SF654">
    <property type="entry name" value="ATP-BINDING CASSETTE SUB-FAMILY B MEMBER 6"/>
    <property type="match status" value="1"/>
</dbReference>
<evidence type="ECO:0000259" key="6">
    <source>
        <dbReference type="PROSITE" id="PS50929"/>
    </source>
</evidence>
<dbReference type="InterPro" id="IPR036640">
    <property type="entry name" value="ABC1_TM_sf"/>
</dbReference>
<evidence type="ECO:0000256" key="2">
    <source>
        <dbReference type="ARBA" id="ARBA00022692"/>
    </source>
</evidence>
<evidence type="ECO:0000256" key="3">
    <source>
        <dbReference type="ARBA" id="ARBA00022989"/>
    </source>
</evidence>
<gene>
    <name evidence="7" type="ORF">IAA84_02040</name>
</gene>
<feature type="transmembrane region" description="Helical" evidence="5">
    <location>
        <begin position="12"/>
        <end position="39"/>
    </location>
</feature>
<name>A0A9D1FZ34_9FIRM</name>
<dbReference type="GO" id="GO:0016887">
    <property type="term" value="F:ATP hydrolysis activity"/>
    <property type="evidence" value="ECO:0007669"/>
    <property type="project" value="InterPro"/>
</dbReference>
<evidence type="ECO:0000256" key="1">
    <source>
        <dbReference type="ARBA" id="ARBA00004651"/>
    </source>
</evidence>
<dbReference type="SUPFAM" id="SSF52540">
    <property type="entry name" value="P-loop containing nucleoside triphosphate hydrolases"/>
    <property type="match status" value="1"/>
</dbReference>
<dbReference type="PANTHER" id="PTHR24221">
    <property type="entry name" value="ATP-BINDING CASSETTE SUB-FAMILY B"/>
    <property type="match status" value="1"/>
</dbReference>
<evidence type="ECO:0000313" key="8">
    <source>
        <dbReference type="Proteomes" id="UP000824140"/>
    </source>
</evidence>
<sequence length="425" mass="46699">MNHRKEFRRMFPWMAASFAIYFAIQVVGLIPAYVMSYIVDTAIPGGNPGRILAYILLFVSIPLLSGAASSYYTYITAIKCRVYAYDYNQRILDRLLRQSMEYLNANAGGELSAKAMQEVSGYVYLWICTIPQAAASVLAGVITLIAIGCIHPYIAAAQILFILLLVLPVRYGGKLVKQNSRQMFGAVIKGRAIVSEAFGAIRTIKTMCLESKILARYKRVYQEANAVFGKAVAVETVTTSGIRDFLSAVFLGVAFIQCAMFVASGTLSIGLLVTCISLVPRFQAGVVSLVSADLSFKKQMGQYDALLAYLDLQPESEGTRTPGVFLAESLRLENVSFAYDKAKPVLKNFSLAIPRGAWVGLEGRSGAGKSTAMDLLLRLYQPDSGQLLLDGVPAGEIDLIWYRRHIAYVPQEPFLFHGTIRENLD</sequence>
<dbReference type="Pfam" id="PF00005">
    <property type="entry name" value="ABC_tran"/>
    <property type="match status" value="1"/>
</dbReference>
<dbReference type="PROSITE" id="PS50929">
    <property type="entry name" value="ABC_TM1F"/>
    <property type="match status" value="1"/>
</dbReference>
<dbReference type="CDD" id="cd03228">
    <property type="entry name" value="ABCC_MRP_Like"/>
    <property type="match status" value="1"/>
</dbReference>
<keyword evidence="7" id="KW-0067">ATP-binding</keyword>
<dbReference type="InterPro" id="IPR027417">
    <property type="entry name" value="P-loop_NTPase"/>
</dbReference>
<evidence type="ECO:0000313" key="7">
    <source>
        <dbReference type="EMBL" id="HIS91778.1"/>
    </source>
</evidence>
<feature type="domain" description="ABC transmembrane type-1" evidence="6">
    <location>
        <begin position="15"/>
        <end position="292"/>
    </location>
</feature>
<dbReference type="GO" id="GO:0005886">
    <property type="term" value="C:plasma membrane"/>
    <property type="evidence" value="ECO:0007669"/>
    <property type="project" value="UniProtKB-SubCell"/>
</dbReference>
<dbReference type="GO" id="GO:0005524">
    <property type="term" value="F:ATP binding"/>
    <property type="evidence" value="ECO:0007669"/>
    <property type="project" value="UniProtKB-KW"/>
</dbReference>
<dbReference type="InterPro" id="IPR011527">
    <property type="entry name" value="ABC1_TM_dom"/>
</dbReference>
<dbReference type="AlphaFoldDB" id="A0A9D1FZ34"/>
<dbReference type="SUPFAM" id="SSF90123">
    <property type="entry name" value="ABC transporter transmembrane region"/>
    <property type="match status" value="1"/>
</dbReference>
<dbReference type="InterPro" id="IPR003439">
    <property type="entry name" value="ABC_transporter-like_ATP-bd"/>
</dbReference>
<feature type="transmembrane region" description="Helical" evidence="5">
    <location>
        <begin position="153"/>
        <end position="173"/>
    </location>
</feature>
<evidence type="ECO:0000256" key="5">
    <source>
        <dbReference type="SAM" id="Phobius"/>
    </source>
</evidence>
<dbReference type="Pfam" id="PF00664">
    <property type="entry name" value="ABC_membrane"/>
    <property type="match status" value="1"/>
</dbReference>
<dbReference type="EMBL" id="DVJN01000038">
    <property type="protein sequence ID" value="HIS91778.1"/>
    <property type="molecule type" value="Genomic_DNA"/>
</dbReference>
<feature type="transmembrane region" description="Helical" evidence="5">
    <location>
        <begin position="123"/>
        <end position="147"/>
    </location>
</feature>
<feature type="transmembrane region" description="Helical" evidence="5">
    <location>
        <begin position="51"/>
        <end position="74"/>
    </location>
</feature>
<dbReference type="Gene3D" id="3.40.50.300">
    <property type="entry name" value="P-loop containing nucleotide triphosphate hydrolases"/>
    <property type="match status" value="1"/>
</dbReference>
<dbReference type="Gene3D" id="1.20.1560.10">
    <property type="entry name" value="ABC transporter type 1, transmembrane domain"/>
    <property type="match status" value="1"/>
</dbReference>
<accession>A0A9D1FZ34</accession>
<keyword evidence="4 5" id="KW-0472">Membrane</keyword>
<evidence type="ECO:0000256" key="4">
    <source>
        <dbReference type="ARBA" id="ARBA00023136"/>
    </source>
</evidence>
<comment type="subcellular location">
    <subcellularLocation>
        <location evidence="1">Cell membrane</location>
        <topology evidence="1">Multi-pass membrane protein</topology>
    </subcellularLocation>
</comment>
<reference evidence="7" key="2">
    <citation type="journal article" date="2021" name="PeerJ">
        <title>Extensive microbial diversity within the chicken gut microbiome revealed by metagenomics and culture.</title>
        <authorList>
            <person name="Gilroy R."/>
            <person name="Ravi A."/>
            <person name="Getino M."/>
            <person name="Pursley I."/>
            <person name="Horton D.L."/>
            <person name="Alikhan N.F."/>
            <person name="Baker D."/>
            <person name="Gharbi K."/>
            <person name="Hall N."/>
            <person name="Watson M."/>
            <person name="Adriaenssens E.M."/>
            <person name="Foster-Nyarko E."/>
            <person name="Jarju S."/>
            <person name="Secka A."/>
            <person name="Antonio M."/>
            <person name="Oren A."/>
            <person name="Chaudhuri R.R."/>
            <person name="La Ragione R."/>
            <person name="Hildebrand F."/>
            <person name="Pallen M.J."/>
        </authorList>
    </citation>
    <scope>NUCLEOTIDE SEQUENCE</scope>
    <source>
        <strain evidence="7">13766</strain>
    </source>
</reference>
<keyword evidence="3 5" id="KW-1133">Transmembrane helix</keyword>
<keyword evidence="7" id="KW-0547">Nucleotide-binding</keyword>